<dbReference type="eggNOG" id="ENOG502T6MQ">
    <property type="taxonomic scope" value="Eukaryota"/>
</dbReference>
<feature type="region of interest" description="Disordered" evidence="1">
    <location>
        <begin position="1"/>
        <end position="22"/>
    </location>
</feature>
<reference evidence="3" key="2">
    <citation type="submission" date="2010-04" db="EMBL/GenBank/DDBJ databases">
        <authorList>
            <person name="Buell R."/>
            <person name="Hamilton J."/>
            <person name="Hostetler J."/>
        </authorList>
    </citation>
    <scope>NUCLEOTIDE SEQUENCE [LARGE SCALE GENOMIC DNA]</scope>
    <source>
        <strain evidence="3">DAOM:BR144</strain>
    </source>
</reference>
<dbReference type="HOGENOM" id="CLU_1024787_0_0_1"/>
<dbReference type="InParanoid" id="K3X9T2"/>
<dbReference type="EnsemblProtists" id="PYU1_T013981">
    <property type="protein sequence ID" value="PYU1_T013981"/>
    <property type="gene ID" value="PYU1_G013952"/>
</dbReference>
<feature type="compositionally biased region" description="Basic residues" evidence="1">
    <location>
        <begin position="1"/>
        <end position="14"/>
    </location>
</feature>
<sequence length="301" mass="34900">MPQDRRKIRNRGTKLPKMNNSERGKYYRQKYKEYEDGLMESVTSLKQQIRSIEMLHLIQHELFSQYPTLQNSGRMISQVAQYVVRAQDGDFSCDTGNSQLNTINFPVLEQFFNRSARAESANGEFTSGQRMPSLPAFRSEMNNTASSRSRWEQFWMRHTCLQFELLSFQIWGDDNCHGEAPVISLQGLVHTRYTMQAIVNLFPHIVLDKELVDRLINRDVSYQCTFQFYFHSDGKLQQHKLEASVIEGLYAALGNLESVHCVLNRNDQTTTKSEPQEELLRPRDKARDATEARMALGFILS</sequence>
<proteinExistence type="predicted"/>
<protein>
    <submittedName>
        <fullName evidence="2">Uncharacterized protein</fullName>
    </submittedName>
</protein>
<evidence type="ECO:0000256" key="1">
    <source>
        <dbReference type="SAM" id="MobiDB-lite"/>
    </source>
</evidence>
<dbReference type="AlphaFoldDB" id="K3X9T2"/>
<keyword evidence="3" id="KW-1185">Reference proteome</keyword>
<name>K3X9T2_GLOUD</name>
<reference evidence="3" key="1">
    <citation type="journal article" date="2010" name="Genome Biol.">
        <title>Genome sequence of the necrotrophic plant pathogen Pythium ultimum reveals original pathogenicity mechanisms and effector repertoire.</title>
        <authorList>
            <person name="Levesque C.A."/>
            <person name="Brouwer H."/>
            <person name="Cano L."/>
            <person name="Hamilton J.P."/>
            <person name="Holt C."/>
            <person name="Huitema E."/>
            <person name="Raffaele S."/>
            <person name="Robideau G.P."/>
            <person name="Thines M."/>
            <person name="Win J."/>
            <person name="Zerillo M.M."/>
            <person name="Beakes G.W."/>
            <person name="Boore J.L."/>
            <person name="Busam D."/>
            <person name="Dumas B."/>
            <person name="Ferriera S."/>
            <person name="Fuerstenberg S.I."/>
            <person name="Gachon C.M."/>
            <person name="Gaulin E."/>
            <person name="Govers F."/>
            <person name="Grenville-Briggs L."/>
            <person name="Horner N."/>
            <person name="Hostetler J."/>
            <person name="Jiang R.H."/>
            <person name="Johnson J."/>
            <person name="Krajaejun T."/>
            <person name="Lin H."/>
            <person name="Meijer H.J."/>
            <person name="Moore B."/>
            <person name="Morris P."/>
            <person name="Phuntmart V."/>
            <person name="Puiu D."/>
            <person name="Shetty J."/>
            <person name="Stajich J.E."/>
            <person name="Tripathy S."/>
            <person name="Wawra S."/>
            <person name="van West P."/>
            <person name="Whitty B.R."/>
            <person name="Coutinho P.M."/>
            <person name="Henrissat B."/>
            <person name="Martin F."/>
            <person name="Thomas P.D."/>
            <person name="Tyler B.M."/>
            <person name="De Vries R.P."/>
            <person name="Kamoun S."/>
            <person name="Yandell M."/>
            <person name="Tisserat N."/>
            <person name="Buell C.R."/>
        </authorList>
    </citation>
    <scope>NUCLEOTIDE SEQUENCE</scope>
    <source>
        <strain evidence="3">DAOM:BR144</strain>
    </source>
</reference>
<organism evidence="2 3">
    <name type="scientific">Globisporangium ultimum (strain ATCC 200006 / CBS 805.95 / DAOM BR144)</name>
    <name type="common">Pythium ultimum</name>
    <dbReference type="NCBI Taxonomy" id="431595"/>
    <lineage>
        <taxon>Eukaryota</taxon>
        <taxon>Sar</taxon>
        <taxon>Stramenopiles</taxon>
        <taxon>Oomycota</taxon>
        <taxon>Peronosporomycetes</taxon>
        <taxon>Pythiales</taxon>
        <taxon>Pythiaceae</taxon>
        <taxon>Globisporangium</taxon>
    </lineage>
</organism>
<dbReference type="Proteomes" id="UP000019132">
    <property type="component" value="Unassembled WGS sequence"/>
</dbReference>
<dbReference type="VEuPathDB" id="FungiDB:PYU1_G013952"/>
<evidence type="ECO:0000313" key="2">
    <source>
        <dbReference type="EnsemblProtists" id="PYU1_T013981"/>
    </source>
</evidence>
<reference evidence="2" key="3">
    <citation type="submission" date="2015-02" db="UniProtKB">
        <authorList>
            <consortium name="EnsemblProtists"/>
        </authorList>
    </citation>
    <scope>IDENTIFICATION</scope>
    <source>
        <strain evidence="2">DAOM BR144</strain>
    </source>
</reference>
<dbReference type="EMBL" id="GL376578">
    <property type="status" value="NOT_ANNOTATED_CDS"/>
    <property type="molecule type" value="Genomic_DNA"/>
</dbReference>
<evidence type="ECO:0000313" key="3">
    <source>
        <dbReference type="Proteomes" id="UP000019132"/>
    </source>
</evidence>
<accession>K3X9T2</accession>